<reference evidence="2 3" key="1">
    <citation type="submission" date="2021-12" db="EMBL/GenBank/DDBJ databases">
        <title>Discovery of the Pendulisporaceae a myxobacterial family with distinct sporulation behavior and unique specialized metabolism.</title>
        <authorList>
            <person name="Garcia R."/>
            <person name="Popoff A."/>
            <person name="Bader C.D."/>
            <person name="Loehr J."/>
            <person name="Walesch S."/>
            <person name="Walt C."/>
            <person name="Boldt J."/>
            <person name="Bunk B."/>
            <person name="Haeckl F.J.F.P.J."/>
            <person name="Gunesch A.P."/>
            <person name="Birkelbach J."/>
            <person name="Nuebel U."/>
            <person name="Pietschmann T."/>
            <person name="Bach T."/>
            <person name="Mueller R."/>
        </authorList>
    </citation>
    <scope>NUCLEOTIDE SEQUENCE [LARGE SCALE GENOMIC DNA]</scope>
    <source>
        <strain evidence="2 3">MSr11954</strain>
    </source>
</reference>
<name>A0ABZ2LMH0_9BACT</name>
<organism evidence="2 3">
    <name type="scientific">Pendulispora albinea</name>
    <dbReference type="NCBI Taxonomy" id="2741071"/>
    <lineage>
        <taxon>Bacteria</taxon>
        <taxon>Pseudomonadati</taxon>
        <taxon>Myxococcota</taxon>
        <taxon>Myxococcia</taxon>
        <taxon>Myxococcales</taxon>
        <taxon>Sorangiineae</taxon>
        <taxon>Pendulisporaceae</taxon>
        <taxon>Pendulispora</taxon>
    </lineage>
</organism>
<dbReference type="Proteomes" id="UP001370348">
    <property type="component" value="Chromosome"/>
</dbReference>
<sequence length="263" mass="28172">MSEAEIDAVVLLRPKNVEKLRPFLDLDEEEDEADESDDDENDALYAEALDDGSFLVFTFQPYAAFEQDEDAARDWLAQFGDALPDIHHDPRGVLFFPDSCEPDGSTYDAVVAEIGERGIWVALDEDEHGLPPGFDASQLAALGLPPGMDINQLAAMIPPGVDINQLAAMVPPGMDINQLAGMVPPGVDVAQLEQMAAELLGNASNPSAPTTFELGKLFEGMQQQLLDAFSAQVQAAHEGEDEAPSPEALPPNDSTSGTPKPSK</sequence>
<feature type="compositionally biased region" description="Polar residues" evidence="1">
    <location>
        <begin position="252"/>
        <end position="263"/>
    </location>
</feature>
<feature type="region of interest" description="Disordered" evidence="1">
    <location>
        <begin position="232"/>
        <end position="263"/>
    </location>
</feature>
<evidence type="ECO:0000313" key="3">
    <source>
        <dbReference type="Proteomes" id="UP001370348"/>
    </source>
</evidence>
<evidence type="ECO:0000313" key="2">
    <source>
        <dbReference type="EMBL" id="WXB12094.1"/>
    </source>
</evidence>
<gene>
    <name evidence="2" type="ORF">LZC94_30105</name>
</gene>
<dbReference type="RefSeq" id="WP_394821713.1">
    <property type="nucleotide sequence ID" value="NZ_CP089984.1"/>
</dbReference>
<keyword evidence="3" id="KW-1185">Reference proteome</keyword>
<dbReference type="EMBL" id="CP089984">
    <property type="protein sequence ID" value="WXB12094.1"/>
    <property type="molecule type" value="Genomic_DNA"/>
</dbReference>
<evidence type="ECO:0000256" key="1">
    <source>
        <dbReference type="SAM" id="MobiDB-lite"/>
    </source>
</evidence>
<accession>A0ABZ2LMH0</accession>
<protein>
    <submittedName>
        <fullName evidence="2">Uncharacterized protein</fullName>
    </submittedName>
</protein>
<proteinExistence type="predicted"/>